<keyword evidence="12" id="KW-1185">Reference proteome</keyword>
<evidence type="ECO:0000256" key="8">
    <source>
        <dbReference type="ARBA" id="ARBA00023136"/>
    </source>
</evidence>
<dbReference type="Pfam" id="PF11051">
    <property type="entry name" value="Mannosyl_trans3"/>
    <property type="match status" value="1"/>
</dbReference>
<comment type="subcellular location">
    <subcellularLocation>
        <location evidence="1">Membrane</location>
        <topology evidence="1">Single-pass type II membrane protein</topology>
    </subcellularLocation>
</comment>
<name>A0AAD5X7S4_9FUNG</name>
<keyword evidence="5 10" id="KW-0812">Transmembrane</keyword>
<keyword evidence="4" id="KW-0808">Transferase</keyword>
<keyword evidence="6" id="KW-0735">Signal-anchor</keyword>
<dbReference type="PANTHER" id="PTHR31392:SF1">
    <property type="entry name" value="ALPHA-1,3-MANNOSYLTRANSFERASE MNN1-RELATED"/>
    <property type="match status" value="1"/>
</dbReference>
<evidence type="ECO:0000313" key="12">
    <source>
        <dbReference type="Proteomes" id="UP001212841"/>
    </source>
</evidence>
<keyword evidence="3" id="KW-0328">Glycosyltransferase</keyword>
<sequence>MASFMKHKRELPLGGQDPAANLFTSPRKRKQLLQVALVGAILFMLAYVGGFLDRQDYPSASNEDPASQPLTHTYDWTKHHSKVYIPSATTLDTWISSAHNMSHFSLPKNNFIEMGSRARTYMNLFNLLYTTSGIPRKNIASQIGGLEKVAEVEQALHLLEKNIYPFIKDGGKWDSALELLQSYKGKGIVMATGDWHFKFARHCILSLRYIGSTLPIQVFYAGKGDLKPEYQAELLKIDGVTVHDLADYLDIKGPEVNGWAVKPFSMLASTFAEMIFIDADALFFQPPEVMFSFERYKRTGAIFFRDRTIGWGMTETLKFLNKFITEPSEYAKRHGRILGLKSLHEGESGVIVYDKRTSFHGLLTTCKMNSNPWREFMYKEIHGDKESYWFAQELLKLPYAWVPGGGGTVGYELIKDNKQYICGGLYHPDENYKPLWWNGGVTMNKYFEDEGKGMVNFTHWATDRKFENLEWLWEEKNRPFCLRPPGRGDIGELTREERELTKGFQAIWMKLHPSGK</sequence>
<evidence type="ECO:0000256" key="7">
    <source>
        <dbReference type="ARBA" id="ARBA00022989"/>
    </source>
</evidence>
<dbReference type="InterPro" id="IPR029044">
    <property type="entry name" value="Nucleotide-diphossugar_trans"/>
</dbReference>
<dbReference type="AlphaFoldDB" id="A0AAD5X7S4"/>
<evidence type="ECO:0000256" key="1">
    <source>
        <dbReference type="ARBA" id="ARBA00004606"/>
    </source>
</evidence>
<protein>
    <recommendedName>
        <fullName evidence="13">Mannosyltransferase putative-domain-containing protein</fullName>
    </recommendedName>
</protein>
<comment type="similarity">
    <text evidence="2">Belongs to the MNN1/MNT family.</text>
</comment>
<dbReference type="PANTHER" id="PTHR31392">
    <property type="entry name" value="ALPHA-1,3-MANNOSYLTRANSFERASE MNN1-RELATED"/>
    <property type="match status" value="1"/>
</dbReference>
<dbReference type="GO" id="GO:0006493">
    <property type="term" value="P:protein O-linked glycosylation"/>
    <property type="evidence" value="ECO:0007669"/>
    <property type="project" value="TreeGrafter"/>
</dbReference>
<keyword evidence="9" id="KW-0325">Glycoprotein</keyword>
<proteinExistence type="inferred from homology"/>
<evidence type="ECO:0000256" key="5">
    <source>
        <dbReference type="ARBA" id="ARBA00022692"/>
    </source>
</evidence>
<dbReference type="GO" id="GO:0000033">
    <property type="term" value="F:alpha-1,3-mannosyltransferase activity"/>
    <property type="evidence" value="ECO:0007669"/>
    <property type="project" value="TreeGrafter"/>
</dbReference>
<reference evidence="11" key="1">
    <citation type="submission" date="2020-05" db="EMBL/GenBank/DDBJ databases">
        <title>Phylogenomic resolution of chytrid fungi.</title>
        <authorList>
            <person name="Stajich J.E."/>
            <person name="Amses K."/>
            <person name="Simmons R."/>
            <person name="Seto K."/>
            <person name="Myers J."/>
            <person name="Bonds A."/>
            <person name="Quandt C.A."/>
            <person name="Barry K."/>
            <person name="Liu P."/>
            <person name="Grigoriev I."/>
            <person name="Longcore J.E."/>
            <person name="James T.Y."/>
        </authorList>
    </citation>
    <scope>NUCLEOTIDE SEQUENCE</scope>
    <source>
        <strain evidence="11">JEL0318</strain>
    </source>
</reference>
<evidence type="ECO:0000256" key="9">
    <source>
        <dbReference type="ARBA" id="ARBA00023180"/>
    </source>
</evidence>
<dbReference type="EMBL" id="JADGJD010000052">
    <property type="protein sequence ID" value="KAJ3055936.1"/>
    <property type="molecule type" value="Genomic_DNA"/>
</dbReference>
<evidence type="ECO:0000256" key="6">
    <source>
        <dbReference type="ARBA" id="ARBA00022968"/>
    </source>
</evidence>
<evidence type="ECO:0000256" key="2">
    <source>
        <dbReference type="ARBA" id="ARBA00009105"/>
    </source>
</evidence>
<dbReference type="SUPFAM" id="SSF53448">
    <property type="entry name" value="Nucleotide-diphospho-sugar transferases"/>
    <property type="match status" value="1"/>
</dbReference>
<keyword evidence="8 10" id="KW-0472">Membrane</keyword>
<gene>
    <name evidence="11" type="ORF">HK097_008645</name>
</gene>
<organism evidence="11 12">
    <name type="scientific">Rhizophlyctis rosea</name>
    <dbReference type="NCBI Taxonomy" id="64517"/>
    <lineage>
        <taxon>Eukaryota</taxon>
        <taxon>Fungi</taxon>
        <taxon>Fungi incertae sedis</taxon>
        <taxon>Chytridiomycota</taxon>
        <taxon>Chytridiomycota incertae sedis</taxon>
        <taxon>Chytridiomycetes</taxon>
        <taxon>Rhizophlyctidales</taxon>
        <taxon>Rhizophlyctidaceae</taxon>
        <taxon>Rhizophlyctis</taxon>
    </lineage>
</organism>
<feature type="transmembrane region" description="Helical" evidence="10">
    <location>
        <begin position="32"/>
        <end position="52"/>
    </location>
</feature>
<evidence type="ECO:0000256" key="3">
    <source>
        <dbReference type="ARBA" id="ARBA00022676"/>
    </source>
</evidence>
<evidence type="ECO:0000313" key="11">
    <source>
        <dbReference type="EMBL" id="KAJ3055936.1"/>
    </source>
</evidence>
<evidence type="ECO:0008006" key="13">
    <source>
        <dbReference type="Google" id="ProtNLM"/>
    </source>
</evidence>
<dbReference type="InterPro" id="IPR022751">
    <property type="entry name" value="Alpha_mannosyltransferase"/>
</dbReference>
<keyword evidence="7 10" id="KW-1133">Transmembrane helix</keyword>
<accession>A0AAD5X7S4</accession>
<dbReference type="Proteomes" id="UP001212841">
    <property type="component" value="Unassembled WGS sequence"/>
</dbReference>
<dbReference type="GO" id="GO:0005794">
    <property type="term" value="C:Golgi apparatus"/>
    <property type="evidence" value="ECO:0007669"/>
    <property type="project" value="TreeGrafter"/>
</dbReference>
<evidence type="ECO:0000256" key="4">
    <source>
        <dbReference type="ARBA" id="ARBA00022679"/>
    </source>
</evidence>
<comment type="caution">
    <text evidence="11">The sequence shown here is derived from an EMBL/GenBank/DDBJ whole genome shotgun (WGS) entry which is preliminary data.</text>
</comment>
<dbReference type="GO" id="GO:0016020">
    <property type="term" value="C:membrane"/>
    <property type="evidence" value="ECO:0007669"/>
    <property type="project" value="UniProtKB-SubCell"/>
</dbReference>
<evidence type="ECO:0000256" key="10">
    <source>
        <dbReference type="SAM" id="Phobius"/>
    </source>
</evidence>